<organism evidence="2 3">
    <name type="scientific">Vreelandella azerica</name>
    <dbReference type="NCBI Taxonomy" id="2732867"/>
    <lineage>
        <taxon>Bacteria</taxon>
        <taxon>Pseudomonadati</taxon>
        <taxon>Pseudomonadota</taxon>
        <taxon>Gammaproteobacteria</taxon>
        <taxon>Oceanospirillales</taxon>
        <taxon>Halomonadaceae</taxon>
        <taxon>Vreelandella</taxon>
    </lineage>
</organism>
<evidence type="ECO:0000256" key="1">
    <source>
        <dbReference type="SAM" id="MobiDB-lite"/>
    </source>
</evidence>
<sequence length="77" mass="9205">MRRDPIDRNTYHYPSDHSSDFLDSDDLDSQEAVNDEHYGRSRSSKSDTLKARRRVEALLEERRLRKALDDDWYSDDD</sequence>
<dbReference type="Proteomes" id="UP000588806">
    <property type="component" value="Unassembled WGS sequence"/>
</dbReference>
<dbReference type="AlphaFoldDB" id="A0A7Y3TVZ3"/>
<gene>
    <name evidence="2" type="ORF">HLB35_01305</name>
</gene>
<dbReference type="InterPro" id="IPR058059">
    <property type="entry name" value="PA3496-like"/>
</dbReference>
<name>A0A7Y3TVZ3_9GAMM</name>
<protein>
    <submittedName>
        <fullName evidence="2">Uncharacterized protein</fullName>
    </submittedName>
</protein>
<dbReference type="NCBIfam" id="NF046101">
    <property type="entry name" value="PA3496_fam"/>
    <property type="match status" value="1"/>
</dbReference>
<reference evidence="2 3" key="2">
    <citation type="submission" date="2020-06" db="EMBL/GenBank/DDBJ databases">
        <title>Halomonas songnenensis sp. nov., a moderately halophilic bacterium isolated from saline and alkaline soils.</title>
        <authorList>
            <person name="Jiang J."/>
            <person name="Pan Y."/>
        </authorList>
    </citation>
    <scope>NUCLEOTIDE SEQUENCE [LARGE SCALE GENOMIC DNA]</scope>
    <source>
        <strain evidence="2 3">TBZ9</strain>
    </source>
</reference>
<reference evidence="2 3" key="1">
    <citation type="submission" date="2020-05" db="EMBL/GenBank/DDBJ databases">
        <authorList>
            <person name="Ruan W."/>
            <person name="Jeon C.O."/>
            <person name="Chun B.H."/>
        </authorList>
    </citation>
    <scope>NUCLEOTIDE SEQUENCE [LARGE SCALE GENOMIC DNA]</scope>
    <source>
        <strain evidence="2 3">TBZ9</strain>
    </source>
</reference>
<dbReference type="RefSeq" id="WP_171701217.1">
    <property type="nucleotide sequence ID" value="NZ_JABFHI010000001.1"/>
</dbReference>
<evidence type="ECO:0000313" key="2">
    <source>
        <dbReference type="EMBL" id="NOG30745.1"/>
    </source>
</evidence>
<dbReference type="Pfam" id="PF26620">
    <property type="entry name" value="DUF8197"/>
    <property type="match status" value="1"/>
</dbReference>
<comment type="caution">
    <text evidence="2">The sequence shown here is derived from an EMBL/GenBank/DDBJ whole genome shotgun (WGS) entry which is preliminary data.</text>
</comment>
<proteinExistence type="predicted"/>
<accession>A0A7Y3TVZ3</accession>
<feature type="compositionally biased region" description="Basic and acidic residues" evidence="1">
    <location>
        <begin position="1"/>
        <end position="20"/>
    </location>
</feature>
<dbReference type="EMBL" id="JABFHI010000001">
    <property type="protein sequence ID" value="NOG30745.1"/>
    <property type="molecule type" value="Genomic_DNA"/>
</dbReference>
<keyword evidence="3" id="KW-1185">Reference proteome</keyword>
<feature type="compositionally biased region" description="Basic and acidic residues" evidence="1">
    <location>
        <begin position="34"/>
        <end position="50"/>
    </location>
</feature>
<evidence type="ECO:0000313" key="3">
    <source>
        <dbReference type="Proteomes" id="UP000588806"/>
    </source>
</evidence>
<dbReference type="InterPro" id="IPR058510">
    <property type="entry name" value="DUF8197"/>
</dbReference>
<feature type="region of interest" description="Disordered" evidence="1">
    <location>
        <begin position="1"/>
        <end position="50"/>
    </location>
</feature>